<evidence type="ECO:0000256" key="1">
    <source>
        <dbReference type="ARBA" id="ARBA00001933"/>
    </source>
</evidence>
<dbReference type="GO" id="GO:0005737">
    <property type="term" value="C:cytoplasm"/>
    <property type="evidence" value="ECO:0007669"/>
    <property type="project" value="TreeGrafter"/>
</dbReference>
<name>A0A6J4PQI3_9BACT</name>
<evidence type="ECO:0000259" key="6">
    <source>
        <dbReference type="Pfam" id="PF00155"/>
    </source>
</evidence>
<dbReference type="InterPro" id="IPR015424">
    <property type="entry name" value="PyrdxlP-dep_Trfase"/>
</dbReference>
<feature type="domain" description="Aminotransferase class I/classII large" evidence="6">
    <location>
        <begin position="35"/>
        <end position="379"/>
    </location>
</feature>
<dbReference type="PROSITE" id="PS00105">
    <property type="entry name" value="AA_TRANSFER_CLASS_1"/>
    <property type="match status" value="1"/>
</dbReference>
<dbReference type="InterPro" id="IPR051326">
    <property type="entry name" value="Kynurenine-oxoglutarate_AT"/>
</dbReference>
<dbReference type="CDD" id="cd00609">
    <property type="entry name" value="AAT_like"/>
    <property type="match status" value="1"/>
</dbReference>
<keyword evidence="4" id="KW-0663">Pyridoxal phosphate</keyword>
<dbReference type="GO" id="GO:0016212">
    <property type="term" value="F:kynurenine-oxoglutarate transaminase activity"/>
    <property type="evidence" value="ECO:0007669"/>
    <property type="project" value="TreeGrafter"/>
</dbReference>
<evidence type="ECO:0000256" key="4">
    <source>
        <dbReference type="ARBA" id="ARBA00022898"/>
    </source>
</evidence>
<dbReference type="EC" id="2.6.1.-" evidence="5"/>
<comment type="similarity">
    <text evidence="5">Belongs to the class-I pyridoxal-phosphate-dependent aminotransferase family.</text>
</comment>
<dbReference type="InterPro" id="IPR015421">
    <property type="entry name" value="PyrdxlP-dep_Trfase_major"/>
</dbReference>
<evidence type="ECO:0000256" key="2">
    <source>
        <dbReference type="ARBA" id="ARBA00022576"/>
    </source>
</evidence>
<dbReference type="PANTHER" id="PTHR43807:SF20">
    <property type="entry name" value="FI04487P"/>
    <property type="match status" value="1"/>
</dbReference>
<evidence type="ECO:0000256" key="5">
    <source>
        <dbReference type="RuleBase" id="RU000481"/>
    </source>
</evidence>
<keyword evidence="3 5" id="KW-0808">Transferase</keyword>
<evidence type="ECO:0000313" key="7">
    <source>
        <dbReference type="EMBL" id="CAA9416618.1"/>
    </source>
</evidence>
<dbReference type="Gene3D" id="3.90.1150.10">
    <property type="entry name" value="Aspartate Aminotransferase, domain 1"/>
    <property type="match status" value="1"/>
</dbReference>
<comment type="cofactor">
    <cofactor evidence="1 5">
        <name>pyridoxal 5'-phosphate</name>
        <dbReference type="ChEBI" id="CHEBI:597326"/>
    </cofactor>
</comment>
<dbReference type="Pfam" id="PF00155">
    <property type="entry name" value="Aminotran_1_2"/>
    <property type="match status" value="1"/>
</dbReference>
<organism evidence="7">
    <name type="scientific">uncultured Pyrinomonadaceae bacterium</name>
    <dbReference type="NCBI Taxonomy" id="2283094"/>
    <lineage>
        <taxon>Bacteria</taxon>
        <taxon>Pseudomonadati</taxon>
        <taxon>Acidobacteriota</taxon>
        <taxon>Blastocatellia</taxon>
        <taxon>Blastocatellales</taxon>
        <taxon>Pyrinomonadaceae</taxon>
        <taxon>environmental samples</taxon>
    </lineage>
</organism>
<dbReference type="InterPro" id="IPR015422">
    <property type="entry name" value="PyrdxlP-dep_Trfase_small"/>
</dbReference>
<evidence type="ECO:0000256" key="3">
    <source>
        <dbReference type="ARBA" id="ARBA00022679"/>
    </source>
</evidence>
<protein>
    <recommendedName>
        <fullName evidence="5">Aminotransferase</fullName>
        <ecNumber evidence="5">2.6.1.-</ecNumber>
    </recommendedName>
</protein>
<gene>
    <name evidence="7" type="ORF">AVDCRST_MAG74-2674</name>
</gene>
<sequence length="386" mass="43264">MKEQTAKKTKPDIRHITRLVPPEGNLVQGQSELPIDPQLAEEAHRIIAASQNHYGGSEGDAHLRRSVAEKIKRYNGIEIDVDKQPLELMITVGGTGALIGIVQSYLRDKSALVFEPYYPYHRRILEEFGAKTETFELDARLTFEKDALLKKCKELKDRQDFPLKAIIVCTPANPSGKVMTEGELEAVAAVARELDLLVVSDEVYEHYVTGENPHIPIASLPDMWERTITVNSFSKSWNISGWRLGYCYGAGKLVAPINNAANVIYVCPSTPLQAALAKVLMADADYYEKLRDKFDGKRRFASEALSDLGFQIYNSGSAFYLWTRIPEEYNDALTFNEMLMSKARVAGVPGSAFADSDDWDAYMRICIAREDSILEGALEKFRTALR</sequence>
<dbReference type="PANTHER" id="PTHR43807">
    <property type="entry name" value="FI04487P"/>
    <property type="match status" value="1"/>
</dbReference>
<dbReference type="AlphaFoldDB" id="A0A6J4PQI3"/>
<dbReference type="EMBL" id="CADCUR010000247">
    <property type="protein sequence ID" value="CAA9416618.1"/>
    <property type="molecule type" value="Genomic_DNA"/>
</dbReference>
<reference evidence="7" key="1">
    <citation type="submission" date="2020-02" db="EMBL/GenBank/DDBJ databases">
        <authorList>
            <person name="Meier V. D."/>
        </authorList>
    </citation>
    <scope>NUCLEOTIDE SEQUENCE</scope>
    <source>
        <strain evidence="7">AVDCRST_MAG74</strain>
    </source>
</reference>
<dbReference type="GO" id="GO:0030170">
    <property type="term" value="F:pyridoxal phosphate binding"/>
    <property type="evidence" value="ECO:0007669"/>
    <property type="project" value="InterPro"/>
</dbReference>
<dbReference type="SUPFAM" id="SSF53383">
    <property type="entry name" value="PLP-dependent transferases"/>
    <property type="match status" value="1"/>
</dbReference>
<dbReference type="InterPro" id="IPR004838">
    <property type="entry name" value="NHTrfase_class1_PyrdxlP-BS"/>
</dbReference>
<keyword evidence="2 5" id="KW-0032">Aminotransferase</keyword>
<accession>A0A6J4PQI3</accession>
<dbReference type="InterPro" id="IPR004839">
    <property type="entry name" value="Aminotransferase_I/II_large"/>
</dbReference>
<dbReference type="Gene3D" id="3.40.640.10">
    <property type="entry name" value="Type I PLP-dependent aspartate aminotransferase-like (Major domain)"/>
    <property type="match status" value="1"/>
</dbReference>
<proteinExistence type="inferred from homology"/>